<proteinExistence type="predicted"/>
<feature type="transmembrane region" description="Helical" evidence="1">
    <location>
        <begin position="12"/>
        <end position="34"/>
    </location>
</feature>
<organism evidence="2 3">
    <name type="scientific">Caballeronia glathei</name>
    <dbReference type="NCBI Taxonomy" id="60547"/>
    <lineage>
        <taxon>Bacteria</taxon>
        <taxon>Pseudomonadati</taxon>
        <taxon>Pseudomonadota</taxon>
        <taxon>Betaproteobacteria</taxon>
        <taxon>Burkholderiales</taxon>
        <taxon>Burkholderiaceae</taxon>
        <taxon>Caballeronia</taxon>
    </lineage>
</organism>
<comment type="caution">
    <text evidence="2">The sequence shown here is derived from an EMBL/GenBank/DDBJ whole genome shotgun (WGS) entry which is preliminary data.</text>
</comment>
<dbReference type="STRING" id="60547.GCA_000751215_00573"/>
<accession>A0A069PT65</accession>
<dbReference type="InterPro" id="IPR008407">
    <property type="entry name" value="Brnchd-chn_aa_trnsp_AzlD"/>
</dbReference>
<sequence>MNALTQTLSANYVFLILGMALVTYAIRAAVFVLGERLAFPPLVRTALSFVPVTVLTAIIVPMTVSPHGGGAELTWRNSQLVAAVVAVAVCIATRRPLLTIAVSLAVFFFWQLVVVA</sequence>
<dbReference type="Pfam" id="PF05437">
    <property type="entry name" value="AzlD"/>
    <property type="match status" value="1"/>
</dbReference>
<evidence type="ECO:0000313" key="2">
    <source>
        <dbReference type="EMBL" id="KDR43054.1"/>
    </source>
</evidence>
<name>A0A069PT65_9BURK</name>
<keyword evidence="3" id="KW-1185">Reference proteome</keyword>
<dbReference type="AlphaFoldDB" id="A0A069PT65"/>
<dbReference type="Proteomes" id="UP000027466">
    <property type="component" value="Unassembled WGS sequence"/>
</dbReference>
<reference evidence="2 3" key="1">
    <citation type="submission" date="2014-03" db="EMBL/GenBank/DDBJ databases">
        <title>Draft Genome Sequences of Four Burkholderia Strains.</title>
        <authorList>
            <person name="Liu X.Y."/>
            <person name="Li C.X."/>
            <person name="Xu J.H."/>
        </authorList>
    </citation>
    <scope>NUCLEOTIDE SEQUENCE [LARGE SCALE GENOMIC DNA]</scope>
    <source>
        <strain evidence="2 3">DSM 50014</strain>
    </source>
</reference>
<evidence type="ECO:0000313" key="3">
    <source>
        <dbReference type="Proteomes" id="UP000027466"/>
    </source>
</evidence>
<feature type="transmembrane region" description="Helical" evidence="1">
    <location>
        <begin position="97"/>
        <end position="115"/>
    </location>
</feature>
<keyword evidence="1" id="KW-0472">Membrane</keyword>
<dbReference type="RefSeq" id="WP_035925475.1">
    <property type="nucleotide sequence ID" value="NZ_CADFFX010000009.1"/>
</dbReference>
<feature type="transmembrane region" description="Helical" evidence="1">
    <location>
        <begin position="46"/>
        <end position="64"/>
    </location>
</feature>
<gene>
    <name evidence="2" type="ORF">BG61_01970</name>
</gene>
<protein>
    <submittedName>
        <fullName evidence="2">Branched-chain amino acid ABC transporter</fullName>
    </submittedName>
</protein>
<keyword evidence="1" id="KW-1133">Transmembrane helix</keyword>
<dbReference type="EMBL" id="JFHC01000010">
    <property type="protein sequence ID" value="KDR43054.1"/>
    <property type="molecule type" value="Genomic_DNA"/>
</dbReference>
<keyword evidence="1" id="KW-0812">Transmembrane</keyword>
<evidence type="ECO:0000256" key="1">
    <source>
        <dbReference type="SAM" id="Phobius"/>
    </source>
</evidence>